<dbReference type="GO" id="GO:0003700">
    <property type="term" value="F:DNA-binding transcription factor activity"/>
    <property type="evidence" value="ECO:0007669"/>
    <property type="project" value="InterPro"/>
</dbReference>
<dbReference type="PANTHER" id="PTHR31677:SF157">
    <property type="entry name" value="AP2_ERF DOMAIN-CONTAINING PROTEIN"/>
    <property type="match status" value="1"/>
</dbReference>
<comment type="subcellular location">
    <subcellularLocation>
        <location evidence="1">Nucleus</location>
    </subcellularLocation>
</comment>
<dbReference type="AlphaFoldDB" id="W9RBQ9"/>
<dbReference type="EMBL" id="KE344838">
    <property type="protein sequence ID" value="EXB81318.1"/>
    <property type="molecule type" value="Genomic_DNA"/>
</dbReference>
<keyword evidence="10" id="KW-1185">Reference proteome</keyword>
<evidence type="ECO:0000256" key="2">
    <source>
        <dbReference type="ARBA" id="ARBA00022745"/>
    </source>
</evidence>
<dbReference type="SMART" id="SM00380">
    <property type="entry name" value="AP2"/>
    <property type="match status" value="1"/>
</dbReference>
<protein>
    <submittedName>
        <fullName evidence="9">Ethylene-responsive transcription factor 3</fullName>
    </submittedName>
</protein>
<evidence type="ECO:0000313" key="9">
    <source>
        <dbReference type="EMBL" id="EXB81318.1"/>
    </source>
</evidence>
<gene>
    <name evidence="9" type="ORF">L484_005756</name>
</gene>
<dbReference type="InterPro" id="IPR001471">
    <property type="entry name" value="AP2/ERF_dom"/>
</dbReference>
<name>W9RBQ9_9ROSA</name>
<keyword evidence="3" id="KW-0805">Transcription regulation</keyword>
<dbReference type="GO" id="GO:0005634">
    <property type="term" value="C:nucleus"/>
    <property type="evidence" value="ECO:0007669"/>
    <property type="project" value="UniProtKB-SubCell"/>
</dbReference>
<evidence type="ECO:0000256" key="4">
    <source>
        <dbReference type="ARBA" id="ARBA00023125"/>
    </source>
</evidence>
<sequence>MAVDSLRLRKTSPLSMAASGEPQPEKPAVAISKESSPSQLRGETKEAHFRGVRKRPWGRFAAEIRDPWKKTRKWLRTIHTAEGAGRVVAAEIRDPWKKTRKWLGTFDTAEEAARAYDEAARSLRGPKAKTNFGHAPPIPIAIPIPPPHALVVNGGEAFGDCVRFWRQPVYFDGGALPPPMAPVRSEYKGYKLENVDVVVSEHEKKMSKEKKPFLFDLNLPAPLF</sequence>
<dbReference type="GO" id="GO:0003677">
    <property type="term" value="F:DNA binding"/>
    <property type="evidence" value="ECO:0007669"/>
    <property type="project" value="UniProtKB-KW"/>
</dbReference>
<evidence type="ECO:0000259" key="8">
    <source>
        <dbReference type="PROSITE" id="PS51032"/>
    </source>
</evidence>
<evidence type="ECO:0000256" key="7">
    <source>
        <dbReference type="SAM" id="MobiDB-lite"/>
    </source>
</evidence>
<proteinExistence type="predicted"/>
<keyword evidence="4" id="KW-0238">DNA-binding</keyword>
<keyword evidence="6" id="KW-0539">Nucleus</keyword>
<evidence type="ECO:0000313" key="10">
    <source>
        <dbReference type="Proteomes" id="UP000030645"/>
    </source>
</evidence>
<dbReference type="PANTHER" id="PTHR31677">
    <property type="entry name" value="AP2 DOMAIN CLASS TRANSCRIPTION FACTOR"/>
    <property type="match status" value="1"/>
</dbReference>
<evidence type="ECO:0000256" key="5">
    <source>
        <dbReference type="ARBA" id="ARBA00023163"/>
    </source>
</evidence>
<reference evidence="10" key="1">
    <citation type="submission" date="2013-01" db="EMBL/GenBank/DDBJ databases">
        <title>Draft Genome Sequence of a Mulberry Tree, Morus notabilis C.K. Schneid.</title>
        <authorList>
            <person name="He N."/>
            <person name="Zhao S."/>
        </authorList>
    </citation>
    <scope>NUCLEOTIDE SEQUENCE</scope>
</reference>
<dbReference type="InterPro" id="IPR036955">
    <property type="entry name" value="AP2/ERF_dom_sf"/>
</dbReference>
<keyword evidence="5" id="KW-0804">Transcription</keyword>
<dbReference type="STRING" id="981085.W9RBQ9"/>
<evidence type="ECO:0000256" key="3">
    <source>
        <dbReference type="ARBA" id="ARBA00023015"/>
    </source>
</evidence>
<dbReference type="Proteomes" id="UP000030645">
    <property type="component" value="Unassembled WGS sequence"/>
</dbReference>
<organism evidence="9 10">
    <name type="scientific">Morus notabilis</name>
    <dbReference type="NCBI Taxonomy" id="981085"/>
    <lineage>
        <taxon>Eukaryota</taxon>
        <taxon>Viridiplantae</taxon>
        <taxon>Streptophyta</taxon>
        <taxon>Embryophyta</taxon>
        <taxon>Tracheophyta</taxon>
        <taxon>Spermatophyta</taxon>
        <taxon>Magnoliopsida</taxon>
        <taxon>eudicotyledons</taxon>
        <taxon>Gunneridae</taxon>
        <taxon>Pentapetalae</taxon>
        <taxon>rosids</taxon>
        <taxon>fabids</taxon>
        <taxon>Rosales</taxon>
        <taxon>Moraceae</taxon>
        <taxon>Moreae</taxon>
        <taxon>Morus</taxon>
    </lineage>
</organism>
<feature type="domain" description="AP2/ERF" evidence="8">
    <location>
        <begin position="48"/>
        <end position="133"/>
    </location>
</feature>
<dbReference type="CDD" id="cd00018">
    <property type="entry name" value="AP2"/>
    <property type="match status" value="1"/>
</dbReference>
<dbReference type="Gene3D" id="3.30.730.10">
    <property type="entry name" value="AP2/ERF domain"/>
    <property type="match status" value="2"/>
</dbReference>
<evidence type="ECO:0000256" key="6">
    <source>
        <dbReference type="ARBA" id="ARBA00023242"/>
    </source>
</evidence>
<dbReference type="GO" id="GO:0009873">
    <property type="term" value="P:ethylene-activated signaling pathway"/>
    <property type="evidence" value="ECO:0007669"/>
    <property type="project" value="UniProtKB-KW"/>
</dbReference>
<feature type="region of interest" description="Disordered" evidence="7">
    <location>
        <begin position="1"/>
        <end position="49"/>
    </location>
</feature>
<dbReference type="Pfam" id="PF00847">
    <property type="entry name" value="AP2"/>
    <property type="match status" value="1"/>
</dbReference>
<dbReference type="eggNOG" id="ENOG502S3UV">
    <property type="taxonomic scope" value="Eukaryota"/>
</dbReference>
<dbReference type="SUPFAM" id="SSF54171">
    <property type="entry name" value="DNA-binding domain"/>
    <property type="match status" value="2"/>
</dbReference>
<dbReference type="PRINTS" id="PR00367">
    <property type="entry name" value="ETHRSPELEMNT"/>
</dbReference>
<dbReference type="PROSITE" id="PS51032">
    <property type="entry name" value="AP2_ERF"/>
    <property type="match status" value="1"/>
</dbReference>
<accession>W9RBQ9</accession>
<evidence type="ECO:0000256" key="1">
    <source>
        <dbReference type="ARBA" id="ARBA00004123"/>
    </source>
</evidence>
<dbReference type="InterPro" id="IPR016177">
    <property type="entry name" value="DNA-bd_dom_sf"/>
</dbReference>
<keyword evidence="2" id="KW-0936">Ethylene signaling pathway</keyword>